<evidence type="ECO:0000313" key="4">
    <source>
        <dbReference type="Proteomes" id="UP000321899"/>
    </source>
</evidence>
<keyword evidence="2" id="KW-0472">Membrane</keyword>
<keyword evidence="2" id="KW-0812">Transmembrane</keyword>
<gene>
    <name evidence="3" type="ORF">FIM25_16305</name>
</gene>
<proteinExistence type="predicted"/>
<comment type="caution">
    <text evidence="3">The sequence shown here is derived from an EMBL/GenBank/DDBJ whole genome shotgun (WGS) entry which is preliminary data.</text>
</comment>
<feature type="transmembrane region" description="Helical" evidence="2">
    <location>
        <begin position="184"/>
        <end position="217"/>
    </location>
</feature>
<dbReference type="Proteomes" id="UP000321899">
    <property type="component" value="Unassembled WGS sequence"/>
</dbReference>
<dbReference type="EMBL" id="VDMB01000043">
    <property type="protein sequence ID" value="TYT73208.1"/>
    <property type="molecule type" value="Genomic_DNA"/>
</dbReference>
<dbReference type="AlphaFoldDB" id="A0A5S5MBU3"/>
<keyword evidence="2" id="KW-1133">Transmembrane helix</keyword>
<evidence type="ECO:0000256" key="1">
    <source>
        <dbReference type="SAM" id="MobiDB-lite"/>
    </source>
</evidence>
<feature type="region of interest" description="Disordered" evidence="1">
    <location>
        <begin position="1"/>
        <end position="21"/>
    </location>
</feature>
<evidence type="ECO:0000256" key="2">
    <source>
        <dbReference type="SAM" id="Phobius"/>
    </source>
</evidence>
<feature type="transmembrane region" description="Helical" evidence="2">
    <location>
        <begin position="101"/>
        <end position="129"/>
    </location>
</feature>
<protein>
    <submittedName>
        <fullName evidence="3">Uncharacterized protein</fullName>
    </submittedName>
</protein>
<keyword evidence="4" id="KW-1185">Reference proteome</keyword>
<name>A0A5S5MBU3_9BACT</name>
<feature type="transmembrane region" description="Helical" evidence="2">
    <location>
        <begin position="56"/>
        <end position="81"/>
    </location>
</feature>
<sequence length="250" mass="28530">MSRQQKNILSSPPPQAKGRPRLELSRSPVRWVTACLFFAFTLWMTLRFGWTAEDVFWAFWVTSFLSTLLILLSCLALYPFFPHAFTAENPAGEALTGNSKFLAFAIFFIICAVCFTWVHYMAALLAEAFTEKPQDRFTLQAISAMATRYWPVLLTGLFLRLEDFLLICLRFMEEKEVPDPEEDSFFALLGLPMGGLGAMWIAVVVLVLATVLVEIFGLGKREWIFVLVYAILYLPIRFHMPTGRECRGKT</sequence>
<dbReference type="OrthoDB" id="9880675at2"/>
<dbReference type="RefSeq" id="WP_139450921.1">
    <property type="nucleotide sequence ID" value="NZ_VDMB01000043.1"/>
</dbReference>
<feature type="transmembrane region" description="Helical" evidence="2">
    <location>
        <begin position="223"/>
        <end position="240"/>
    </location>
</feature>
<feature type="transmembrane region" description="Helical" evidence="2">
    <location>
        <begin position="29"/>
        <end position="50"/>
    </location>
</feature>
<evidence type="ECO:0000313" key="3">
    <source>
        <dbReference type="EMBL" id="TYT73208.1"/>
    </source>
</evidence>
<organism evidence="3 4">
    <name type="scientific">Desulfobotulus mexicanus</name>
    <dbReference type="NCBI Taxonomy" id="2586642"/>
    <lineage>
        <taxon>Bacteria</taxon>
        <taxon>Pseudomonadati</taxon>
        <taxon>Thermodesulfobacteriota</taxon>
        <taxon>Desulfobacteria</taxon>
        <taxon>Desulfobacterales</taxon>
        <taxon>Desulfobacteraceae</taxon>
        <taxon>Desulfobotulus</taxon>
    </lineage>
</organism>
<reference evidence="3 4" key="1">
    <citation type="submission" date="2019-06" db="EMBL/GenBank/DDBJ databases">
        <title>Desulfobotulus mexicanus sp. nov., a novel sulfate-reducing bacterium isolated from the sediment of an alkaline crater lake in Mexico.</title>
        <authorList>
            <person name="Hirschler-Rea A."/>
        </authorList>
    </citation>
    <scope>NUCLEOTIDE SEQUENCE [LARGE SCALE GENOMIC DNA]</scope>
    <source>
        <strain evidence="3 4">PAR22N</strain>
    </source>
</reference>
<accession>A0A5S5MBU3</accession>
<feature type="compositionally biased region" description="Polar residues" evidence="1">
    <location>
        <begin position="1"/>
        <end position="10"/>
    </location>
</feature>